<dbReference type="RefSeq" id="WP_176487575.1">
    <property type="nucleotide sequence ID" value="NZ_BLXO01000002.1"/>
</dbReference>
<dbReference type="InterPro" id="IPR031451">
    <property type="entry name" value="MqsR_toxin"/>
</dbReference>
<dbReference type="Gene3D" id="3.30.2310.40">
    <property type="match status" value="1"/>
</dbReference>
<dbReference type="CDD" id="cd12869">
    <property type="entry name" value="MqsR"/>
    <property type="match status" value="1"/>
</dbReference>
<evidence type="ECO:0000313" key="2">
    <source>
        <dbReference type="Proteomes" id="UP000504714"/>
    </source>
</evidence>
<name>A0A6L2ZMB5_9ENTR</name>
<dbReference type="GO" id="GO:0009372">
    <property type="term" value="P:quorum sensing"/>
    <property type="evidence" value="ECO:0007669"/>
    <property type="project" value="InterPro"/>
</dbReference>
<dbReference type="InterPro" id="IPR038493">
    <property type="entry name" value="MqsR_sf"/>
</dbReference>
<dbReference type="EMBL" id="BLXO01000002">
    <property type="protein sequence ID" value="GFN45742.1"/>
    <property type="molecule type" value="Genomic_DNA"/>
</dbReference>
<dbReference type="AlphaFoldDB" id="A0A6L2ZMB5"/>
<proteinExistence type="predicted"/>
<dbReference type="Proteomes" id="UP000504714">
    <property type="component" value="Unassembled WGS sequence"/>
</dbReference>
<reference evidence="1 2" key="1">
    <citation type="submission" date="2020-06" db="EMBL/GenBank/DDBJ databases">
        <title>The genome sequence of Candidatus Regiella insecticola strain Tut.</title>
        <authorList>
            <person name="Nikoh N."/>
            <person name="Tsuchida T."/>
            <person name="Koga R."/>
            <person name="Oshima K."/>
            <person name="Hattori M."/>
            <person name="Fukatsu T."/>
        </authorList>
    </citation>
    <scope>NUCLEOTIDE SEQUENCE [LARGE SCALE GENOMIC DNA]</scope>
    <source>
        <strain evidence="1 2">Tut</strain>
    </source>
</reference>
<sequence length="98" mass="11202">MEKRTPHCKLSRVKELVAQGKVSPTNVALRGAADLGLSFEDMCTVISTLSSKDFFKSMTTYSDHTVWQDVYRLKFDCIDIYLKLTVYDDVLIVSFKEL</sequence>
<accession>A0A6L2ZMB5</accession>
<organism evidence="1 2">
    <name type="scientific">Candidatus Regiella insecticola</name>
    <dbReference type="NCBI Taxonomy" id="138073"/>
    <lineage>
        <taxon>Bacteria</taxon>
        <taxon>Pseudomonadati</taxon>
        <taxon>Pseudomonadota</taxon>
        <taxon>Gammaproteobacteria</taxon>
        <taxon>Enterobacterales</taxon>
        <taxon>Enterobacteriaceae</taxon>
        <taxon>aphid secondary symbionts</taxon>
        <taxon>Candidatus Regiella</taxon>
    </lineage>
</organism>
<dbReference type="GO" id="GO:0017148">
    <property type="term" value="P:negative regulation of translation"/>
    <property type="evidence" value="ECO:0007669"/>
    <property type="project" value="InterPro"/>
</dbReference>
<comment type="caution">
    <text evidence="1">The sequence shown here is derived from an EMBL/GenBank/DDBJ whole genome shotgun (WGS) entry which is preliminary data.</text>
</comment>
<gene>
    <name evidence="1" type="ORF">RINTU1_10380</name>
</gene>
<protein>
    <submittedName>
        <fullName evidence="1">mRNA interferase MqsR</fullName>
    </submittedName>
</protein>
<dbReference type="GO" id="GO:0044010">
    <property type="term" value="P:single-species biofilm formation"/>
    <property type="evidence" value="ECO:0007669"/>
    <property type="project" value="InterPro"/>
</dbReference>
<dbReference type="Pfam" id="PF15723">
    <property type="entry name" value="MqsR_toxin"/>
    <property type="match status" value="1"/>
</dbReference>
<evidence type="ECO:0000313" key="1">
    <source>
        <dbReference type="EMBL" id="GFN45742.1"/>
    </source>
</evidence>